<name>A0A3E4MS41_9BACT</name>
<accession>A0A3E4MS41</accession>
<keyword evidence="1" id="KW-1133">Transmembrane helix</keyword>
<keyword evidence="1" id="KW-0472">Membrane</keyword>
<feature type="transmembrane region" description="Helical" evidence="1">
    <location>
        <begin position="114"/>
        <end position="133"/>
    </location>
</feature>
<comment type="caution">
    <text evidence="2">The sequence shown here is derived from an EMBL/GenBank/DDBJ whole genome shotgun (WGS) entry which is preliminary data.</text>
</comment>
<reference evidence="2 3" key="1">
    <citation type="submission" date="2018-08" db="EMBL/GenBank/DDBJ databases">
        <title>A genome reference for cultivated species of the human gut microbiota.</title>
        <authorList>
            <person name="Zou Y."/>
            <person name="Xue W."/>
            <person name="Luo G."/>
        </authorList>
    </citation>
    <scope>NUCLEOTIDE SEQUENCE [LARGE SCALE GENOMIC DNA]</scope>
    <source>
        <strain evidence="2 3">TF10-3AC</strain>
    </source>
</reference>
<dbReference type="Proteomes" id="UP000260862">
    <property type="component" value="Unassembled WGS sequence"/>
</dbReference>
<dbReference type="AlphaFoldDB" id="A0A3E4MS41"/>
<evidence type="ECO:0000256" key="1">
    <source>
        <dbReference type="SAM" id="Phobius"/>
    </source>
</evidence>
<dbReference type="InterPro" id="IPR045692">
    <property type="entry name" value="DUF6057"/>
</dbReference>
<keyword evidence="1" id="KW-0812">Transmembrane</keyword>
<feature type="transmembrane region" description="Helical" evidence="1">
    <location>
        <begin position="86"/>
        <end position="108"/>
    </location>
</feature>
<proteinExistence type="predicted"/>
<dbReference type="EMBL" id="QSQT01000034">
    <property type="protein sequence ID" value="RGK52182.1"/>
    <property type="molecule type" value="Genomic_DNA"/>
</dbReference>
<keyword evidence="3" id="KW-1185">Reference proteome</keyword>
<organism evidence="2 3">
    <name type="scientific">Phocaeicola plebeius</name>
    <dbReference type="NCBI Taxonomy" id="310297"/>
    <lineage>
        <taxon>Bacteria</taxon>
        <taxon>Pseudomonadati</taxon>
        <taxon>Bacteroidota</taxon>
        <taxon>Bacteroidia</taxon>
        <taxon>Bacteroidales</taxon>
        <taxon>Bacteroidaceae</taxon>
        <taxon>Phocaeicola</taxon>
    </lineage>
</organism>
<evidence type="ECO:0000313" key="3">
    <source>
        <dbReference type="Proteomes" id="UP000260862"/>
    </source>
</evidence>
<feature type="transmembrane region" description="Helical" evidence="1">
    <location>
        <begin position="54"/>
        <end position="74"/>
    </location>
</feature>
<evidence type="ECO:0000313" key="2">
    <source>
        <dbReference type="EMBL" id="RGK52182.1"/>
    </source>
</evidence>
<gene>
    <name evidence="2" type="ORF">DXD04_14190</name>
</gene>
<sequence length="383" mass="44307">MSDYTNAFYKKTARIMIAVCGLLFSLFSFVYLYVFQRDVLEALHFSLAHGKTTFAPMASALVITLILLLLRWGVNSLLGLKGRVRALAYVPSFLVLCALTDVGRGVYISDYHTPWTWLLPLLVLLFVGIGYWLRGVFRVQLNHEGSLWGLVNSNLAILLGLCLLTVCVGSTNRQFHHELEAEHYLRAGEYDKVLHVGEKSLEASRTLTAYRAVALSHLGKMGDKLFAYPQYYRSDGLFFETDSLHTLRYTNDSIYYLLGARPYSGEDRMVFLRNICYKGTGKYTSLDYYLSALLLEKKLDSFAQAVPDFYLPEDTLPRYYREALVMYHVQRNDTVSSRADSLTLDRFRAYQTLQQKEGSPLEERNRMRREFGDTYWWYYDYQE</sequence>
<feature type="transmembrane region" description="Helical" evidence="1">
    <location>
        <begin position="145"/>
        <end position="166"/>
    </location>
</feature>
<dbReference type="RefSeq" id="WP_117673859.1">
    <property type="nucleotide sequence ID" value="NZ_CABOGR010000034.1"/>
</dbReference>
<protein>
    <submittedName>
        <fullName evidence="2">Uncharacterized protein</fullName>
    </submittedName>
</protein>
<feature type="transmembrane region" description="Helical" evidence="1">
    <location>
        <begin position="12"/>
        <end position="34"/>
    </location>
</feature>
<dbReference type="Pfam" id="PF19529">
    <property type="entry name" value="DUF6057"/>
    <property type="match status" value="2"/>
</dbReference>